<dbReference type="InterPro" id="IPR045744">
    <property type="entry name" value="RNF152_C"/>
</dbReference>
<evidence type="ECO:0000256" key="9">
    <source>
        <dbReference type="ARBA" id="ARBA00022771"/>
    </source>
</evidence>
<keyword evidence="11" id="KW-0862">Zinc</keyword>
<dbReference type="InterPro" id="IPR018957">
    <property type="entry name" value="Znf_C3HC4_RING-type"/>
</dbReference>
<evidence type="ECO:0000313" key="19">
    <source>
        <dbReference type="Proteomes" id="UP000265140"/>
    </source>
</evidence>
<dbReference type="PANTHER" id="PTHR25464">
    <property type="entry name" value="TRIPARTITE MOTIF-CONTAINING PROTEIN 2-LIKE PROTEIN"/>
    <property type="match status" value="1"/>
</dbReference>
<evidence type="ECO:0000256" key="14">
    <source>
        <dbReference type="ARBA" id="ARBA00023228"/>
    </source>
</evidence>
<evidence type="ECO:0000256" key="12">
    <source>
        <dbReference type="ARBA" id="ARBA00022989"/>
    </source>
</evidence>
<feature type="transmembrane region" description="Helical" evidence="16">
    <location>
        <begin position="162"/>
        <end position="184"/>
    </location>
</feature>
<comment type="similarity">
    <text evidence="4">Belongs to the RNF152 family.</text>
</comment>
<gene>
    <name evidence="18" type="primary">RNF152</name>
</gene>
<dbReference type="GeneTree" id="ENSGT00730000111317"/>
<keyword evidence="9 15" id="KW-0863">Zinc-finger</keyword>
<evidence type="ECO:0000256" key="15">
    <source>
        <dbReference type="PROSITE-ProRule" id="PRU00175"/>
    </source>
</evidence>
<organism evidence="18 19">
    <name type="scientific">Esox lucius</name>
    <name type="common">Northern pike</name>
    <dbReference type="NCBI Taxonomy" id="8010"/>
    <lineage>
        <taxon>Eukaryota</taxon>
        <taxon>Metazoa</taxon>
        <taxon>Chordata</taxon>
        <taxon>Craniata</taxon>
        <taxon>Vertebrata</taxon>
        <taxon>Euteleostomi</taxon>
        <taxon>Actinopterygii</taxon>
        <taxon>Neopterygii</taxon>
        <taxon>Teleostei</taxon>
        <taxon>Protacanthopterygii</taxon>
        <taxon>Esociformes</taxon>
        <taxon>Esocidae</taxon>
        <taxon>Esox</taxon>
    </lineage>
</organism>
<proteinExistence type="inferred from homology"/>
<keyword evidence="19" id="KW-1185">Reference proteome</keyword>
<name>A0AAY5KLH2_ESOLU</name>
<dbReference type="Gene3D" id="3.30.40.10">
    <property type="entry name" value="Zinc/RING finger domain, C3HC4 (zinc finger)"/>
    <property type="match status" value="1"/>
</dbReference>
<dbReference type="InterPro" id="IPR013083">
    <property type="entry name" value="Znf_RING/FYVE/PHD"/>
</dbReference>
<evidence type="ECO:0000259" key="17">
    <source>
        <dbReference type="PROSITE" id="PS50089"/>
    </source>
</evidence>
<reference evidence="18" key="2">
    <citation type="submission" date="2025-08" db="UniProtKB">
        <authorList>
            <consortium name="Ensembl"/>
        </authorList>
    </citation>
    <scope>IDENTIFICATION</scope>
</reference>
<comment type="subcellular location">
    <subcellularLocation>
        <location evidence="2">Lysosome membrane</location>
        <topology evidence="2">Single-pass membrane protein</topology>
    </subcellularLocation>
</comment>
<evidence type="ECO:0000313" key="18">
    <source>
        <dbReference type="Ensembl" id="ENSELUP00000087287.1"/>
    </source>
</evidence>
<evidence type="ECO:0000256" key="5">
    <source>
        <dbReference type="ARBA" id="ARBA00012483"/>
    </source>
</evidence>
<keyword evidence="8" id="KW-0479">Metal-binding</keyword>
<evidence type="ECO:0000256" key="8">
    <source>
        <dbReference type="ARBA" id="ARBA00022723"/>
    </source>
</evidence>
<evidence type="ECO:0000256" key="1">
    <source>
        <dbReference type="ARBA" id="ARBA00000900"/>
    </source>
</evidence>
<dbReference type="SUPFAM" id="SSF57850">
    <property type="entry name" value="RING/U-box"/>
    <property type="match status" value="1"/>
</dbReference>
<dbReference type="GO" id="GO:0008270">
    <property type="term" value="F:zinc ion binding"/>
    <property type="evidence" value="ECO:0007669"/>
    <property type="project" value="UniProtKB-KW"/>
</dbReference>
<evidence type="ECO:0000256" key="11">
    <source>
        <dbReference type="ARBA" id="ARBA00022833"/>
    </source>
</evidence>
<dbReference type="EC" id="2.3.2.27" evidence="5"/>
<dbReference type="Proteomes" id="UP000265140">
    <property type="component" value="Chromosome 3"/>
</dbReference>
<dbReference type="GO" id="GO:0061630">
    <property type="term" value="F:ubiquitin protein ligase activity"/>
    <property type="evidence" value="ECO:0007669"/>
    <property type="project" value="UniProtKB-EC"/>
</dbReference>
<feature type="domain" description="RING-type" evidence="17">
    <location>
        <begin position="19"/>
        <end position="61"/>
    </location>
</feature>
<accession>A0AAY5KLH2</accession>
<sequence length="191" mass="21706">MEPLSPESIPKCQFSQQKCQICLNCYSSGRKPKLLDCRHTCCSVCLTRMRTSQELRCPWCRCVTPLPPGASVSQLPDDLDTMAMLSDRYTPEYTPVFIRLHSNTYYLPIDYDERATTLDEHLARHLLSGQLKEISLVPVLDVRSPGLGEEQERKNGGCKSLFMTKACLVFLLGFVLLLIMYVVLHRMQGTD</sequence>
<keyword evidence="10" id="KW-0833">Ubl conjugation pathway</keyword>
<reference evidence="18" key="3">
    <citation type="submission" date="2025-09" db="UniProtKB">
        <authorList>
            <consortium name="Ensembl"/>
        </authorList>
    </citation>
    <scope>IDENTIFICATION</scope>
</reference>
<dbReference type="AlphaFoldDB" id="A0AAY5KLH2"/>
<evidence type="ECO:0000256" key="13">
    <source>
        <dbReference type="ARBA" id="ARBA00023136"/>
    </source>
</evidence>
<reference evidence="18 19" key="1">
    <citation type="submission" date="2020-02" db="EMBL/GenBank/DDBJ databases">
        <title>Esox lucius (northern pike) genome, fEsoLuc1, primary haplotype.</title>
        <authorList>
            <person name="Myers G."/>
            <person name="Karagic N."/>
            <person name="Meyer A."/>
            <person name="Pippel M."/>
            <person name="Reichard M."/>
            <person name="Winkler S."/>
            <person name="Tracey A."/>
            <person name="Sims Y."/>
            <person name="Howe K."/>
            <person name="Rhie A."/>
            <person name="Formenti G."/>
            <person name="Durbin R."/>
            <person name="Fedrigo O."/>
            <person name="Jarvis E.D."/>
        </authorList>
    </citation>
    <scope>NUCLEOTIDE SEQUENCE [LARGE SCALE GENOMIC DNA]</scope>
</reference>
<dbReference type="PANTHER" id="PTHR25464:SF1">
    <property type="entry name" value="E3 UBIQUITIN-PROTEIN LIGASE RNF152"/>
    <property type="match status" value="1"/>
</dbReference>
<evidence type="ECO:0000256" key="16">
    <source>
        <dbReference type="SAM" id="Phobius"/>
    </source>
</evidence>
<keyword evidence="12 16" id="KW-1133">Transmembrane helix</keyword>
<dbReference type="PROSITE" id="PS50089">
    <property type="entry name" value="ZF_RING_2"/>
    <property type="match status" value="1"/>
</dbReference>
<evidence type="ECO:0000256" key="3">
    <source>
        <dbReference type="ARBA" id="ARBA00004906"/>
    </source>
</evidence>
<keyword evidence="7 16" id="KW-0812">Transmembrane</keyword>
<evidence type="ECO:0000256" key="6">
    <source>
        <dbReference type="ARBA" id="ARBA00022679"/>
    </source>
</evidence>
<protein>
    <recommendedName>
        <fullName evidence="5">RING-type E3 ubiquitin transferase</fullName>
        <ecNumber evidence="5">2.3.2.27</ecNumber>
    </recommendedName>
</protein>
<keyword evidence="6" id="KW-0808">Transferase</keyword>
<evidence type="ECO:0000256" key="4">
    <source>
        <dbReference type="ARBA" id="ARBA00007082"/>
    </source>
</evidence>
<keyword evidence="14" id="KW-0458">Lysosome</keyword>
<evidence type="ECO:0000256" key="10">
    <source>
        <dbReference type="ARBA" id="ARBA00022786"/>
    </source>
</evidence>
<comment type="catalytic activity">
    <reaction evidence="1">
        <text>S-ubiquitinyl-[E2 ubiquitin-conjugating enzyme]-L-cysteine + [acceptor protein]-L-lysine = [E2 ubiquitin-conjugating enzyme]-L-cysteine + N(6)-ubiquitinyl-[acceptor protein]-L-lysine.</text>
        <dbReference type="EC" id="2.3.2.27"/>
    </reaction>
</comment>
<keyword evidence="13 16" id="KW-0472">Membrane</keyword>
<dbReference type="GO" id="GO:0005765">
    <property type="term" value="C:lysosomal membrane"/>
    <property type="evidence" value="ECO:0007669"/>
    <property type="project" value="UniProtKB-SubCell"/>
</dbReference>
<dbReference type="Pfam" id="PF19325">
    <property type="entry name" value="RNF152_C"/>
    <property type="match status" value="1"/>
</dbReference>
<comment type="pathway">
    <text evidence="3">Protein modification; protein ubiquitination.</text>
</comment>
<evidence type="ECO:0000256" key="2">
    <source>
        <dbReference type="ARBA" id="ARBA00004363"/>
    </source>
</evidence>
<dbReference type="InterPro" id="IPR001841">
    <property type="entry name" value="Znf_RING"/>
</dbReference>
<dbReference type="Pfam" id="PF00097">
    <property type="entry name" value="zf-C3HC4"/>
    <property type="match status" value="1"/>
</dbReference>
<evidence type="ECO:0000256" key="7">
    <source>
        <dbReference type="ARBA" id="ARBA00022692"/>
    </source>
</evidence>
<dbReference type="Ensembl" id="ENSELUT00000112243.1">
    <property type="protein sequence ID" value="ENSELUP00000087287.1"/>
    <property type="gene ID" value="ENSELUG00000040497.1"/>
</dbReference>